<proteinExistence type="predicted"/>
<evidence type="ECO:0000313" key="3">
    <source>
        <dbReference type="Proteomes" id="UP000214973"/>
    </source>
</evidence>
<evidence type="ECO:0000259" key="1">
    <source>
        <dbReference type="Pfam" id="PF11823"/>
    </source>
</evidence>
<reference evidence="2 3" key="1">
    <citation type="submission" date="2017-06" db="EMBL/GenBank/DDBJ databases">
        <authorList>
            <consortium name="Pathogen Informatics"/>
        </authorList>
    </citation>
    <scope>NUCLEOTIDE SEQUENCE [LARGE SCALE GENOMIC DNA]</scope>
    <source>
        <strain evidence="2 3">NCTC12018</strain>
    </source>
</reference>
<evidence type="ECO:0000313" key="2">
    <source>
        <dbReference type="EMBL" id="SNV58195.1"/>
    </source>
</evidence>
<dbReference type="KEGG" id="vrm:44547418_00362"/>
<protein>
    <submittedName>
        <fullName evidence="2">Protein of uncharacterized function (DUF3343)</fullName>
    </submittedName>
</protein>
<organism evidence="2 3">
    <name type="scientific">Veillonella rodentium</name>
    <dbReference type="NCBI Taxonomy" id="248315"/>
    <lineage>
        <taxon>Bacteria</taxon>
        <taxon>Bacillati</taxon>
        <taxon>Bacillota</taxon>
        <taxon>Negativicutes</taxon>
        <taxon>Veillonellales</taxon>
        <taxon>Veillonellaceae</taxon>
        <taxon>Veillonella</taxon>
    </lineage>
</organism>
<dbReference type="Pfam" id="PF11823">
    <property type="entry name" value="Se_S_carrier"/>
    <property type="match status" value="1"/>
</dbReference>
<dbReference type="InterPro" id="IPR021778">
    <property type="entry name" value="Se/S_carrier-like"/>
</dbReference>
<dbReference type="RefSeq" id="WP_095065232.1">
    <property type="nucleotide sequence ID" value="NZ_LT906470.1"/>
</dbReference>
<feature type="domain" description="Putative Se/S carrier protein-like" evidence="1">
    <location>
        <begin position="2"/>
        <end position="48"/>
    </location>
</feature>
<dbReference type="AlphaFoldDB" id="A0A239YGT8"/>
<dbReference type="EMBL" id="LT906470">
    <property type="protein sequence ID" value="SNV58195.1"/>
    <property type="molecule type" value="Genomic_DNA"/>
</dbReference>
<accession>A0A239YGT8</accession>
<dbReference type="Proteomes" id="UP000214973">
    <property type="component" value="Chromosome 1"/>
</dbReference>
<name>A0A239YGT8_9FIRM</name>
<keyword evidence="3" id="KW-1185">Reference proteome</keyword>
<sequence length="82" mass="9074">MKYIATFYSHFGAIRFKREAPEGVTDIELRPVPRDLSSSCGTSASFDAGESFTFTDDPTGEIEQIVAIMDGGYRTIFESPNK</sequence>
<gene>
    <name evidence="2" type="ORF">SAMEA44547418_00362</name>
</gene>